<sequence length="260" mass="28105">MSTEGVWAYAVVRAETAEQGFAGFHGVAGEPVRAVRGTGLTAVVGTVGLGEFGEEPLRRNLEDLDWLAATARAHDAVISAIARRGPVVPMRMATVFLDDNRVRELLEARRDEFVAGLDRVTSREELGVKAYADAKVLTGENEPGDRPGEKLSGTAYLMRRRRALASQDDAFRLAAEHAGRIHAGLLKHAVDGKRRPASDHRLSGREGWTVLNGTYLVERGEVDAFRAAVAAMDRNTPGIELEITGPWPPYSFAGDVGGYA</sequence>
<comment type="subcellular location">
    <subcellularLocation>
        <location evidence="2">Gas vesicle</location>
    </subcellularLocation>
</comment>
<evidence type="ECO:0000256" key="2">
    <source>
        <dbReference type="ARBA" id="ARBA00035108"/>
    </source>
</evidence>
<dbReference type="InterPro" id="IPR009430">
    <property type="entry name" value="GvpL/GvpF"/>
</dbReference>
<dbReference type="GO" id="GO:0031411">
    <property type="term" value="C:gas vesicle"/>
    <property type="evidence" value="ECO:0007669"/>
    <property type="project" value="UniProtKB-SubCell"/>
</dbReference>
<dbReference type="GO" id="GO:0031412">
    <property type="term" value="P:gas vesicle organization"/>
    <property type="evidence" value="ECO:0007669"/>
    <property type="project" value="InterPro"/>
</dbReference>
<dbReference type="Pfam" id="PF06386">
    <property type="entry name" value="GvpL_GvpF"/>
    <property type="match status" value="1"/>
</dbReference>
<dbReference type="OrthoDB" id="146444at2"/>
<dbReference type="RefSeq" id="WP_065028843.1">
    <property type="nucleotide sequence ID" value="NZ_LZKI01000076.1"/>
</dbReference>
<keyword evidence="1" id="KW-0304">Gas vesicle</keyword>
<comment type="caution">
    <text evidence="4">The sequence shown here is derived from an EMBL/GenBank/DDBJ whole genome shotgun (WGS) entry which is preliminary data.</text>
</comment>
<dbReference type="Proteomes" id="UP000091846">
    <property type="component" value="Unassembled WGS sequence"/>
</dbReference>
<protein>
    <submittedName>
        <fullName evidence="4">Gas vesicle protein GvpFL</fullName>
    </submittedName>
</protein>
<dbReference type="PANTHER" id="PTHR36852">
    <property type="entry name" value="PROTEIN GVPL 2"/>
    <property type="match status" value="1"/>
</dbReference>
<comment type="similarity">
    <text evidence="3">Belongs to the gas vesicle GvpF/GvpL family.</text>
</comment>
<evidence type="ECO:0000313" key="4">
    <source>
        <dbReference type="EMBL" id="OBI42015.1"/>
    </source>
</evidence>
<evidence type="ECO:0000256" key="1">
    <source>
        <dbReference type="ARBA" id="ARBA00022987"/>
    </source>
</evidence>
<accession>A0A1A2YVI8</accession>
<proteinExistence type="inferred from homology"/>
<gene>
    <name evidence="4" type="ORF">A5708_22745</name>
</gene>
<dbReference type="AlphaFoldDB" id="A0A1A2YVI8"/>
<dbReference type="PANTHER" id="PTHR36852:SF1">
    <property type="entry name" value="PROTEIN GVPL 2"/>
    <property type="match status" value="1"/>
</dbReference>
<name>A0A1A2YVI8_9MYCO</name>
<reference evidence="4 5" key="1">
    <citation type="submission" date="2016-06" db="EMBL/GenBank/DDBJ databases">
        <authorList>
            <person name="Kjaerup R.B."/>
            <person name="Dalgaard T.S."/>
            <person name="Juul-Madsen H.R."/>
        </authorList>
    </citation>
    <scope>NUCLEOTIDE SEQUENCE [LARGE SCALE GENOMIC DNA]</scope>
    <source>
        <strain evidence="4 5">E1334</strain>
    </source>
</reference>
<evidence type="ECO:0000313" key="5">
    <source>
        <dbReference type="Proteomes" id="UP000091846"/>
    </source>
</evidence>
<organism evidence="4 5">
    <name type="scientific">Mycobacterium colombiense</name>
    <dbReference type="NCBI Taxonomy" id="339268"/>
    <lineage>
        <taxon>Bacteria</taxon>
        <taxon>Bacillati</taxon>
        <taxon>Actinomycetota</taxon>
        <taxon>Actinomycetes</taxon>
        <taxon>Mycobacteriales</taxon>
        <taxon>Mycobacteriaceae</taxon>
        <taxon>Mycobacterium</taxon>
        <taxon>Mycobacterium avium complex (MAC)</taxon>
    </lineage>
</organism>
<evidence type="ECO:0000256" key="3">
    <source>
        <dbReference type="ARBA" id="ARBA00035643"/>
    </source>
</evidence>
<dbReference type="EMBL" id="LZKI01000076">
    <property type="protein sequence ID" value="OBI42015.1"/>
    <property type="molecule type" value="Genomic_DNA"/>
</dbReference>